<dbReference type="Proteomes" id="UP000463951">
    <property type="component" value="Chromosome"/>
</dbReference>
<gene>
    <name evidence="2" type="ORF">SSPO_007280</name>
</gene>
<feature type="region of interest" description="Disordered" evidence="1">
    <location>
        <begin position="1"/>
        <end position="27"/>
    </location>
</feature>
<accession>A0A499UDU1</accession>
<reference evidence="2 3" key="1">
    <citation type="journal article" date="2020" name="Int. J. Syst. Evol. Microbiol.">
        <title>Reclassification of Streptomyces castelarensis and Streptomyces sporoclivatus as later heterotypic synonyms of Streptomyces antimycoticus.</title>
        <authorList>
            <person name="Komaki H."/>
            <person name="Tamura T."/>
        </authorList>
    </citation>
    <scope>NUCLEOTIDE SEQUENCE [LARGE SCALE GENOMIC DNA]</scope>
    <source>
        <strain evidence="2 3">NBRC 100767</strain>
    </source>
</reference>
<protein>
    <recommendedName>
        <fullName evidence="4">Ricin B lectin domain-containing protein</fullName>
    </recommendedName>
</protein>
<organism evidence="2 3">
    <name type="scientific">Streptomyces antimycoticus</name>
    <dbReference type="NCBI Taxonomy" id="68175"/>
    <lineage>
        <taxon>Bacteria</taxon>
        <taxon>Bacillati</taxon>
        <taxon>Actinomycetota</taxon>
        <taxon>Actinomycetes</taxon>
        <taxon>Kitasatosporales</taxon>
        <taxon>Streptomycetaceae</taxon>
        <taxon>Streptomyces</taxon>
        <taxon>Streptomyces violaceusniger group</taxon>
    </lineage>
</organism>
<evidence type="ECO:0000256" key="1">
    <source>
        <dbReference type="SAM" id="MobiDB-lite"/>
    </source>
</evidence>
<dbReference type="EMBL" id="AP019620">
    <property type="protein sequence ID" value="BBJ38010.1"/>
    <property type="molecule type" value="Genomic_DNA"/>
</dbReference>
<evidence type="ECO:0000313" key="3">
    <source>
        <dbReference type="Proteomes" id="UP000463951"/>
    </source>
</evidence>
<sequence>MAVGTALPAGTSAAHAETAQVTEESNLVGSAETAHPVQAAGWERVNWYFNFNNCTVAGGELDRSDRSVIQYKCEESGGTWYLYVLR</sequence>
<evidence type="ECO:0008006" key="4">
    <source>
        <dbReference type="Google" id="ProtNLM"/>
    </source>
</evidence>
<dbReference type="AlphaFoldDB" id="A0A499UDU1"/>
<name>A0A499UDU1_9ACTN</name>
<proteinExistence type="predicted"/>
<evidence type="ECO:0000313" key="2">
    <source>
        <dbReference type="EMBL" id="BBJ38010.1"/>
    </source>
</evidence>